<evidence type="ECO:0000256" key="6">
    <source>
        <dbReference type="HAMAP-Rule" id="MF_01161"/>
    </source>
</evidence>
<evidence type="ECO:0000256" key="3">
    <source>
        <dbReference type="ARBA" id="ARBA00022741"/>
    </source>
</evidence>
<dbReference type="GO" id="GO:0006400">
    <property type="term" value="P:tRNA modification"/>
    <property type="evidence" value="ECO:0007669"/>
    <property type="project" value="UniProtKB-UniRule"/>
</dbReference>
<keyword evidence="4 6" id="KW-0067">ATP-binding</keyword>
<accession>A0A841IY23</accession>
<protein>
    <recommendedName>
        <fullName evidence="6">tRNA(Ile)-lysidine synthase</fullName>
        <ecNumber evidence="6">6.3.4.19</ecNumber>
    </recommendedName>
    <alternativeName>
        <fullName evidence="6">tRNA(Ile)-2-lysyl-cytidine synthase</fullName>
    </alternativeName>
    <alternativeName>
        <fullName evidence="6">tRNA(Ile)-lysidine synthetase</fullName>
    </alternativeName>
</protein>
<organism evidence="8 9">
    <name type="scientific">Sphingobium subterraneum</name>
    <dbReference type="NCBI Taxonomy" id="627688"/>
    <lineage>
        <taxon>Bacteria</taxon>
        <taxon>Pseudomonadati</taxon>
        <taxon>Pseudomonadota</taxon>
        <taxon>Alphaproteobacteria</taxon>
        <taxon>Sphingomonadales</taxon>
        <taxon>Sphingomonadaceae</taxon>
        <taxon>Sphingobium</taxon>
    </lineage>
</organism>
<keyword evidence="6" id="KW-0963">Cytoplasm</keyword>
<dbReference type="Pfam" id="PF01171">
    <property type="entry name" value="ATP_bind_3"/>
    <property type="match status" value="1"/>
</dbReference>
<keyword evidence="9" id="KW-1185">Reference proteome</keyword>
<sequence length="318" mass="34763">MPNAAPEPPEQRFQDDLRRLIGPEVDTACLGVAVSGGPDSMALLALAVAAWPKRVRAATVDHGLRASSADEAKMVAHWCADHGIPHSILRPEAPITGSVQAAARAVRYALLEAWRGEQQVDWLMTAHHADDQCETVMMRLNRGSGVAGLAGVRARNGQVLRPLLGWRRSELVAVVEARRIPYALDPSNSDLRFDRAAMRAHLAQADWIDPVSVARSAAALADAEAALDWMVATLAQDHVRADVEGTVSLLKTDFPHEIRRRLVLHMLALMGNDEPPRGDALDKAIVQISRGRQVSMSDWLLSGGEVWRLRRAPARKSR</sequence>
<dbReference type="RefSeq" id="WP_343056668.1">
    <property type="nucleotide sequence ID" value="NZ_JACIJP010000001.1"/>
</dbReference>
<keyword evidence="3 6" id="KW-0547">Nucleotide-binding</keyword>
<dbReference type="GO" id="GO:0005524">
    <property type="term" value="F:ATP binding"/>
    <property type="evidence" value="ECO:0007669"/>
    <property type="project" value="UniProtKB-UniRule"/>
</dbReference>
<dbReference type="Gene3D" id="3.40.50.620">
    <property type="entry name" value="HUPs"/>
    <property type="match status" value="1"/>
</dbReference>
<dbReference type="GO" id="GO:0032267">
    <property type="term" value="F:tRNA(Ile)-lysidine synthase activity"/>
    <property type="evidence" value="ECO:0007669"/>
    <property type="project" value="UniProtKB-EC"/>
</dbReference>
<dbReference type="GO" id="GO:0005737">
    <property type="term" value="C:cytoplasm"/>
    <property type="evidence" value="ECO:0007669"/>
    <property type="project" value="UniProtKB-SubCell"/>
</dbReference>
<comment type="function">
    <text evidence="6">Ligates lysine onto the cytidine present at position 34 of the AUA codon-specific tRNA(Ile) that contains the anticodon CAU, in an ATP-dependent manner. Cytidine is converted to lysidine, thus changing the amino acid specificity of the tRNA from methionine to isoleucine.</text>
</comment>
<comment type="catalytic activity">
    <reaction evidence="5 6">
        <text>cytidine(34) in tRNA(Ile2) + L-lysine + ATP = lysidine(34) in tRNA(Ile2) + AMP + diphosphate + H(+)</text>
        <dbReference type="Rhea" id="RHEA:43744"/>
        <dbReference type="Rhea" id="RHEA-COMP:10625"/>
        <dbReference type="Rhea" id="RHEA-COMP:10670"/>
        <dbReference type="ChEBI" id="CHEBI:15378"/>
        <dbReference type="ChEBI" id="CHEBI:30616"/>
        <dbReference type="ChEBI" id="CHEBI:32551"/>
        <dbReference type="ChEBI" id="CHEBI:33019"/>
        <dbReference type="ChEBI" id="CHEBI:82748"/>
        <dbReference type="ChEBI" id="CHEBI:83665"/>
        <dbReference type="ChEBI" id="CHEBI:456215"/>
        <dbReference type="EC" id="6.3.4.19"/>
    </reaction>
</comment>
<evidence type="ECO:0000313" key="9">
    <source>
        <dbReference type="Proteomes" id="UP000552700"/>
    </source>
</evidence>
<reference evidence="8 9" key="1">
    <citation type="submission" date="2020-08" db="EMBL/GenBank/DDBJ databases">
        <title>Genomic Encyclopedia of Type Strains, Phase IV (KMG-IV): sequencing the most valuable type-strain genomes for metagenomic binning, comparative biology and taxonomic classification.</title>
        <authorList>
            <person name="Goeker M."/>
        </authorList>
    </citation>
    <scope>NUCLEOTIDE SEQUENCE [LARGE SCALE GENOMIC DNA]</scope>
    <source>
        <strain evidence="8 9">DSM 102255</strain>
    </source>
</reference>
<evidence type="ECO:0000313" key="8">
    <source>
        <dbReference type="EMBL" id="MBB6123517.1"/>
    </source>
</evidence>
<evidence type="ECO:0000256" key="5">
    <source>
        <dbReference type="ARBA" id="ARBA00048539"/>
    </source>
</evidence>
<evidence type="ECO:0000256" key="2">
    <source>
        <dbReference type="ARBA" id="ARBA00022694"/>
    </source>
</evidence>
<dbReference type="PANTHER" id="PTHR43033">
    <property type="entry name" value="TRNA(ILE)-LYSIDINE SYNTHASE-RELATED"/>
    <property type="match status" value="1"/>
</dbReference>
<dbReference type="AlphaFoldDB" id="A0A841IY23"/>
<feature type="binding site" evidence="6">
    <location>
        <begin position="35"/>
        <end position="40"/>
    </location>
    <ligand>
        <name>ATP</name>
        <dbReference type="ChEBI" id="CHEBI:30616"/>
    </ligand>
</feature>
<evidence type="ECO:0000256" key="4">
    <source>
        <dbReference type="ARBA" id="ARBA00022840"/>
    </source>
</evidence>
<dbReference type="SUPFAM" id="SSF52402">
    <property type="entry name" value="Adenine nucleotide alpha hydrolases-like"/>
    <property type="match status" value="1"/>
</dbReference>
<evidence type="ECO:0000256" key="1">
    <source>
        <dbReference type="ARBA" id="ARBA00022598"/>
    </source>
</evidence>
<dbReference type="HAMAP" id="MF_01161">
    <property type="entry name" value="tRNA_Ile_lys_synt"/>
    <property type="match status" value="1"/>
</dbReference>
<dbReference type="InterPro" id="IPR012094">
    <property type="entry name" value="tRNA_Ile_lys_synt"/>
</dbReference>
<dbReference type="InterPro" id="IPR011063">
    <property type="entry name" value="TilS/TtcA_N"/>
</dbReference>
<name>A0A841IY23_9SPHN</name>
<evidence type="ECO:0000259" key="7">
    <source>
        <dbReference type="Pfam" id="PF01171"/>
    </source>
</evidence>
<proteinExistence type="inferred from homology"/>
<gene>
    <name evidence="6" type="primary">tilS</name>
    <name evidence="8" type="ORF">FHS92_001224</name>
</gene>
<dbReference type="InterPro" id="IPR014729">
    <property type="entry name" value="Rossmann-like_a/b/a_fold"/>
</dbReference>
<feature type="domain" description="tRNA(Ile)-lysidine/2-thiocytidine synthase N-terminal" evidence="7">
    <location>
        <begin position="31"/>
        <end position="200"/>
    </location>
</feature>
<dbReference type="EC" id="6.3.4.19" evidence="6"/>
<keyword evidence="1 6" id="KW-0436">Ligase</keyword>
<dbReference type="InterPro" id="IPR012795">
    <property type="entry name" value="tRNA_Ile_lys_synt_N"/>
</dbReference>
<comment type="domain">
    <text evidence="6">The N-terminal region contains the highly conserved SGGXDS motif, predicted to be a P-loop motif involved in ATP binding.</text>
</comment>
<comment type="subcellular location">
    <subcellularLocation>
        <location evidence="6">Cytoplasm</location>
    </subcellularLocation>
</comment>
<keyword evidence="2 6" id="KW-0819">tRNA processing</keyword>
<dbReference type="NCBIfam" id="TIGR02432">
    <property type="entry name" value="lysidine_TilS_N"/>
    <property type="match status" value="1"/>
</dbReference>
<comment type="caution">
    <text evidence="8">The sequence shown here is derived from an EMBL/GenBank/DDBJ whole genome shotgun (WGS) entry which is preliminary data.</text>
</comment>
<dbReference type="EMBL" id="JACIJP010000001">
    <property type="protein sequence ID" value="MBB6123517.1"/>
    <property type="molecule type" value="Genomic_DNA"/>
</dbReference>
<dbReference type="CDD" id="cd01992">
    <property type="entry name" value="TilS_N"/>
    <property type="match status" value="1"/>
</dbReference>
<dbReference type="Proteomes" id="UP000552700">
    <property type="component" value="Unassembled WGS sequence"/>
</dbReference>
<comment type="similarity">
    <text evidence="6">Belongs to the tRNA(Ile)-lysidine synthase family.</text>
</comment>
<dbReference type="PANTHER" id="PTHR43033:SF1">
    <property type="entry name" value="TRNA(ILE)-LYSIDINE SYNTHASE-RELATED"/>
    <property type="match status" value="1"/>
</dbReference>